<evidence type="ECO:0000259" key="15">
    <source>
        <dbReference type="PROSITE" id="PS51749"/>
    </source>
</evidence>
<feature type="binding site" evidence="13">
    <location>
        <position position="991"/>
    </location>
    <ligand>
        <name>Mg(2+)</name>
        <dbReference type="ChEBI" id="CHEBI:18420"/>
        <label>2</label>
    </ligand>
</feature>
<dbReference type="InterPro" id="IPR028629">
    <property type="entry name" value="Cas9"/>
</dbReference>
<dbReference type="Pfam" id="PF13395">
    <property type="entry name" value="HNH_4"/>
    <property type="match status" value="1"/>
</dbReference>
<dbReference type="InterPro" id="IPR032237">
    <property type="entry name" value="Cas9_PI"/>
</dbReference>
<keyword evidence="14" id="KW-0175">Coiled coil</keyword>
<evidence type="ECO:0000256" key="1">
    <source>
        <dbReference type="ARBA" id="ARBA00001946"/>
    </source>
</evidence>
<dbReference type="EMBL" id="BBJM01000050">
    <property type="protein sequence ID" value="GAK48697.1"/>
    <property type="molecule type" value="Genomic_DNA"/>
</dbReference>
<evidence type="ECO:0000256" key="14">
    <source>
        <dbReference type="SAM" id="Coils"/>
    </source>
</evidence>
<feature type="binding site" evidence="13">
    <location>
        <position position="777"/>
    </location>
    <ligand>
        <name>Mg(2+)</name>
        <dbReference type="ChEBI" id="CHEBI:18420"/>
        <label>2</label>
    </ligand>
</feature>
<keyword evidence="3 13" id="KW-0540">Nuclease</keyword>
<comment type="similarity">
    <text evidence="13">Belongs to the CRISPR-associated Cas9 family.</text>
</comment>
<evidence type="ECO:0000313" key="16">
    <source>
        <dbReference type="EMBL" id="GAK48697.1"/>
    </source>
</evidence>
<evidence type="ECO:0000256" key="8">
    <source>
        <dbReference type="ARBA" id="ARBA00022884"/>
    </source>
</evidence>
<keyword evidence="10 13" id="KW-0238">DNA-binding</keyword>
<keyword evidence="9 13" id="KW-0051">Antiviral defense</keyword>
<reference evidence="16" key="1">
    <citation type="journal article" date="2014" name="Genome Announc.">
        <title>Draft Genome Sequence of Lactobacillus oryzae Strain SG293T.</title>
        <authorList>
            <person name="Tanizawa Y."/>
            <person name="Fujisawa T."/>
            <person name="Mochizuki T."/>
            <person name="Kaminuma E."/>
            <person name="Nakamura Y."/>
            <person name="Tohno M."/>
        </authorList>
    </citation>
    <scope>NUCLEOTIDE SEQUENCE [LARGE SCALE GENOMIC DNA]</scope>
    <source>
        <strain evidence="16">SG293</strain>
    </source>
</reference>
<dbReference type="HAMAP" id="MF_01480">
    <property type="entry name" value="Cas9"/>
    <property type="match status" value="1"/>
</dbReference>
<dbReference type="eggNOG" id="COG3513">
    <property type="taxonomic scope" value="Bacteria"/>
</dbReference>
<dbReference type="GO" id="GO:0003677">
    <property type="term" value="F:DNA binding"/>
    <property type="evidence" value="ECO:0007669"/>
    <property type="project" value="UniProtKB-UniRule"/>
</dbReference>
<feature type="binding site" evidence="13">
    <location>
        <position position="773"/>
    </location>
    <ligand>
        <name>Mg(2+)</name>
        <dbReference type="ChEBI" id="CHEBI:18420"/>
        <label>1</label>
    </ligand>
</feature>
<dbReference type="InterPro" id="IPR032239">
    <property type="entry name" value="Cas9-BH"/>
</dbReference>
<dbReference type="EC" id="3.1.-.-" evidence="13"/>
<comment type="domain">
    <text evidence="13">Has 2 endonuclease domains. The discontinuous RuvC-like domain cleaves the target DNA noncomplementary to crRNA while the HNH nuclease domain cleaves the target DNA complementary to crRNA.</text>
</comment>
<keyword evidence="17" id="KW-1185">Reference proteome</keyword>
<keyword evidence="7 13" id="KW-0460">Magnesium</keyword>
<feature type="coiled-coil region" evidence="14">
    <location>
        <begin position="278"/>
        <end position="305"/>
    </location>
</feature>
<keyword evidence="4 13" id="KW-0479">Metal-binding</keyword>
<evidence type="ECO:0000256" key="5">
    <source>
        <dbReference type="ARBA" id="ARBA00022759"/>
    </source>
</evidence>
<keyword evidence="5 13" id="KW-0255">Endonuclease</keyword>
<evidence type="ECO:0000256" key="12">
    <source>
        <dbReference type="ARBA" id="ARBA00046380"/>
    </source>
</evidence>
<dbReference type="GO" id="GO:0046872">
    <property type="term" value="F:metal ion binding"/>
    <property type="evidence" value="ECO:0007669"/>
    <property type="project" value="UniProtKB-UniRule"/>
</dbReference>
<comment type="function">
    <text evidence="13">CRISPR (clustered regularly interspaced short palindromic repeat) is an adaptive immune system that provides protection against mobile genetic elements (viruses, transposable elements and conjugative plasmids). CRISPR clusters contain spacers, sequences complementary to antecedent mobile elements, and target invading nucleic acids. CRISPR clusters are transcribed and processed into CRISPR RNA (crRNA). In type II CRISPR systems correct processing of pre-crRNA requires a trans-encoded small RNA (tracrRNA), endogenous ribonuclease 3 (rnc) and this protein. The tracrRNA serves as a guide for ribonuclease 3-aided processing of pre-crRNA. Subsequently Cas9/crRNA/tracrRNA endonucleolytically cleaves linear or circular dsDNA target complementary to the spacer; Cas9 is inactive in the absence of the 2 guide RNAs (gRNA). Cas9 recognizes the protospacer adjacent motif (PAM) in the CRISPR repeat sequences to help distinguish self versus nonself, as targets within the bacterial CRISPR locus do not have PAMs. PAM recognition is also required for catalytic activity.</text>
</comment>
<dbReference type="PROSITE" id="PS51749">
    <property type="entry name" value="HNH_CAS9"/>
    <property type="match status" value="1"/>
</dbReference>
<accession>A0A081BKX9</accession>
<dbReference type="InterPro" id="IPR032240">
    <property type="entry name" value="Cas9_REC"/>
</dbReference>
<sequence>MMKEYSIGLDIGSSSVGFVAVDDQYRVVRAKGKNVIGTRLFDEGKTAADRRGLRTTRRRLSRRKWRLRLLRGIFEPHINEIDESFFMRLKESNISPKDSNKHFPGDILFNDRSDREFYENYPTIYHLRQALKTEKRQFDIREIYLAMHHIVKYRGHFLEGGTVTDFEVGELDLAGKFSRLNELFESINLEVPFVLRLDNLEDVKAVLIDSQRSAQDRQRTLTPDIYVPSTDKITEKRFKGIATELLKAIVGNKAKFDVLAGLELDKEEAKLWALTFDSETFDEDIEQLEGDMTEATQDLIEILKSLRSLIRLAVNMPEGVSLSEMMIQRYEDHADHLKLLRDIIHNTDAEKAAGLQAAYDGYIDGVKGKKTPVDDFYKAIKKNLDDSEAAHQILALIDKNEFMPKQRSKSNGWIPHQIQQKELDRIIENQKQYYPWLADVNPNESRRKVAPYKIDELVTFRVPYYVGPLVTSEEQKKYGSKFAWMVRKEEKGEITPWNFDQKVDRAASATEFINRMTTMDTYLLNEDVLPAHSLIYQKYEVLNELNKVKINGDAITPELKQKIYHDLFEKQTTVSIKNLQTYLVSESEASEVPEIKGLADEKKFLSGLTTYHDLMKIFDRNVVNDPERAEDFEKIIRWSTVFEDKHIYREKLDSLSWLTTDQKDRLAVKRYRGWGRLSEKLLIGLRDEGHRSIMDYLWETTSNFMQIQAQNDFSEKIAAENKEFLDNTQSVQGIINELYTSPQNKKAIRQTLLVVEDIKKAFHGEAPKRIFVEFARENESTPQRSIQRQRQVENAYEKVTQNLLVDDKIRAELKDSINEKRLFHDRLFLYFMQGGIDMYSGKKINIDNLSAYDIDHILPQSFTVDNSLDNRVLTNQKDNREKGNSLPSELYRGSMKETWEMMRNQGLLSKGKFHRLMMTPNSMTAYDQQGFINRQLVETRQVIKLAVEILASEFDQADEKVEIVSVKAGLTHQMRQDFSLIKNRDVNDYHHAFDAYLTAFVGTYLLKRYPKLRPYFVYGEFKKFSQKQANLTNFNFLWALKHKDQVAVEDTGEKIWNKPQDLAYIRHLFAFKKILISREVSERHGALFDQTLYKASDDKASGQGSKKLIPAKDNRPTELYGGYSGQTSAFMAIVKVTKGKKTKYLVVGVPTAAISQLQGMDVKSSQYTEKIYNILSPKLLSKNDDFEVIVPKVRYRQLILDNNQLFTLGSDTYKYNARQLVLSNEVLAVINRDKSFIDKKLSEEAENQALNDAFDEIVVAMDKHFDLYDKNGFREKVKAGKQRFEELPVSLFSEDKENEGITKRTVLKRILQGLHANATTSDLKVLDGKFYN</sequence>
<comment type="caution">
    <text evidence="16">The sequence shown here is derived from an EMBL/GenBank/DDBJ whole genome shotgun (WGS) entry which is preliminary data.</text>
</comment>
<evidence type="ECO:0000256" key="2">
    <source>
        <dbReference type="ARBA" id="ARBA00005244"/>
    </source>
</evidence>
<dbReference type="NCBIfam" id="TIGR01865">
    <property type="entry name" value="cas_Csn1"/>
    <property type="match status" value="1"/>
</dbReference>
<evidence type="ECO:0000256" key="6">
    <source>
        <dbReference type="ARBA" id="ARBA00022801"/>
    </source>
</evidence>
<dbReference type="GO" id="GO:0004519">
    <property type="term" value="F:endonuclease activity"/>
    <property type="evidence" value="ECO:0007669"/>
    <property type="project" value="UniProtKB-UniRule"/>
</dbReference>
<evidence type="ECO:0000256" key="4">
    <source>
        <dbReference type="ARBA" id="ARBA00022723"/>
    </source>
</evidence>
<feature type="domain" description="HNH Cas9-type" evidence="15">
    <location>
        <begin position="774"/>
        <end position="936"/>
    </location>
</feature>
<feature type="binding site" evidence="13">
    <location>
        <position position="10"/>
    </location>
    <ligand>
        <name>Mg(2+)</name>
        <dbReference type="ChEBI" id="CHEBI:18420"/>
        <label>1</label>
    </ligand>
</feature>
<dbReference type="GO" id="GO:0043571">
    <property type="term" value="P:maintenance of CRISPR repeat elements"/>
    <property type="evidence" value="ECO:0007669"/>
    <property type="project" value="UniProtKB-UniRule"/>
</dbReference>
<gene>
    <name evidence="13" type="primary">cas9</name>
    <name evidence="16" type="ORF">LOSG293_500010</name>
</gene>
<comment type="cofactor">
    <cofactor evidence="1 13">
        <name>Mg(2+)</name>
        <dbReference type="ChEBI" id="CHEBI:18420"/>
    </cofactor>
</comment>
<dbReference type="Pfam" id="PF16593">
    <property type="entry name" value="Cas9-BH"/>
    <property type="match status" value="1"/>
</dbReference>
<evidence type="ECO:0000256" key="7">
    <source>
        <dbReference type="ARBA" id="ARBA00022842"/>
    </source>
</evidence>
<dbReference type="InterPro" id="IPR055228">
    <property type="entry name" value="Cas9_RuvC"/>
</dbReference>
<dbReference type="GO" id="GO:0003723">
    <property type="term" value="F:RNA binding"/>
    <property type="evidence" value="ECO:0007669"/>
    <property type="project" value="UniProtKB-UniRule"/>
</dbReference>
<dbReference type="Proteomes" id="UP000028700">
    <property type="component" value="Unassembled WGS sequence"/>
</dbReference>
<feature type="binding site" evidence="13">
    <location>
        <position position="777"/>
    </location>
    <ligand>
        <name>Mg(2+)</name>
        <dbReference type="ChEBI" id="CHEBI:18420"/>
        <label>1</label>
    </ligand>
</feature>
<feature type="active site" description="Proton acceptor for HNH nuclease domain" evidence="13">
    <location>
        <position position="856"/>
    </location>
</feature>
<evidence type="ECO:0000256" key="3">
    <source>
        <dbReference type="ARBA" id="ARBA00022722"/>
    </source>
</evidence>
<evidence type="ECO:0000256" key="10">
    <source>
        <dbReference type="ARBA" id="ARBA00023125"/>
    </source>
</evidence>
<keyword evidence="8 13" id="KW-0694">RNA-binding</keyword>
<dbReference type="Pfam" id="PF16592">
    <property type="entry name" value="Cas9_REC"/>
    <property type="match status" value="1"/>
</dbReference>
<organism evidence="16 17">
    <name type="scientific">Secundilactobacillus oryzae JCM 18671</name>
    <dbReference type="NCBI Taxonomy" id="1291743"/>
    <lineage>
        <taxon>Bacteria</taxon>
        <taxon>Bacillati</taxon>
        <taxon>Bacillota</taxon>
        <taxon>Bacilli</taxon>
        <taxon>Lactobacillales</taxon>
        <taxon>Lactobacillaceae</taxon>
        <taxon>Secundilactobacillus</taxon>
    </lineage>
</organism>
<keyword evidence="6 13" id="KW-0378">Hydrolase</keyword>
<dbReference type="Pfam" id="PF16595">
    <property type="entry name" value="Cas9_PI"/>
    <property type="match status" value="1"/>
</dbReference>
<evidence type="ECO:0000256" key="13">
    <source>
        <dbReference type="HAMAP-Rule" id="MF_01480"/>
    </source>
</evidence>
<dbReference type="GO" id="GO:0016787">
    <property type="term" value="F:hydrolase activity"/>
    <property type="evidence" value="ECO:0007669"/>
    <property type="project" value="UniProtKB-KW"/>
</dbReference>
<proteinExistence type="inferred from homology"/>
<comment type="subunit">
    <text evidence="12 13">Monomer. Binds crRNA and tracrRNA.</text>
</comment>
<evidence type="ECO:0000256" key="11">
    <source>
        <dbReference type="ARBA" id="ARBA00023211"/>
    </source>
</evidence>
<dbReference type="InterPro" id="IPR033114">
    <property type="entry name" value="HNH_CAS9"/>
</dbReference>
<dbReference type="GO" id="GO:0051607">
    <property type="term" value="P:defense response to virus"/>
    <property type="evidence" value="ECO:0007669"/>
    <property type="project" value="UniProtKB-UniRule"/>
</dbReference>
<comment type="similarity">
    <text evidence="2">Belongs to the CRISPR-associated protein Cas9 family. Subtype II-A subfamily.</text>
</comment>
<dbReference type="InterPro" id="IPR003615">
    <property type="entry name" value="HNH_nuc"/>
</dbReference>
<evidence type="ECO:0000256" key="9">
    <source>
        <dbReference type="ARBA" id="ARBA00023118"/>
    </source>
</evidence>
<feature type="binding site" evidence="13">
    <location>
        <position position="10"/>
    </location>
    <ligand>
        <name>Mg(2+)</name>
        <dbReference type="ChEBI" id="CHEBI:18420"/>
        <label>2</label>
    </ligand>
</feature>
<protein>
    <recommendedName>
        <fullName evidence="13">CRISPR-associated endonuclease Cas9</fullName>
        <ecNumber evidence="13">3.1.-.-</ecNumber>
    </recommendedName>
</protein>
<evidence type="ECO:0000313" key="17">
    <source>
        <dbReference type="Proteomes" id="UP000028700"/>
    </source>
</evidence>
<dbReference type="STRING" id="1291743.LOSG293_500010"/>
<dbReference type="Pfam" id="PF22702">
    <property type="entry name" value="Cas9_RuvC"/>
    <property type="match status" value="1"/>
</dbReference>
<feature type="active site" description="For RuvC-like nuclease domain" evidence="13">
    <location>
        <position position="10"/>
    </location>
</feature>
<name>A0A081BKX9_9LACO</name>
<keyword evidence="11" id="KW-0464">Manganese</keyword>